<dbReference type="Gene3D" id="3.30.70.60">
    <property type="match status" value="1"/>
</dbReference>
<comment type="caution">
    <text evidence="7">The sequence shown here is derived from an EMBL/GenBank/DDBJ whole genome shotgun (WGS) entry which is preliminary data.</text>
</comment>
<evidence type="ECO:0000256" key="6">
    <source>
        <dbReference type="HAMAP-Rule" id="MF_00360"/>
    </source>
</evidence>
<dbReference type="PANTHER" id="PTHR21011">
    <property type="entry name" value="MITOCHONDRIAL 28S RIBOSOMAL PROTEIN S6"/>
    <property type="match status" value="1"/>
</dbReference>
<keyword evidence="2 6" id="KW-0689">Ribosomal protein</keyword>
<keyword evidence="8" id="KW-1185">Reference proteome</keyword>
<keyword evidence="6" id="KW-0699">rRNA-binding</keyword>
<dbReference type="HAMAP" id="MF_00360">
    <property type="entry name" value="Ribosomal_bS6"/>
    <property type="match status" value="1"/>
</dbReference>
<keyword evidence="7" id="KW-0540">Nuclease</keyword>
<evidence type="ECO:0000256" key="4">
    <source>
        <dbReference type="ARBA" id="ARBA00035104"/>
    </source>
</evidence>
<dbReference type="Pfam" id="PF01250">
    <property type="entry name" value="Ribosomal_S6"/>
    <property type="match status" value="1"/>
</dbReference>
<dbReference type="CDD" id="cd00473">
    <property type="entry name" value="bS6"/>
    <property type="match status" value="1"/>
</dbReference>
<protein>
    <recommendedName>
        <fullName evidence="5 6">Small ribosomal subunit protein bS6</fullName>
    </recommendedName>
</protein>
<dbReference type="GO" id="GO:0004519">
    <property type="term" value="F:endonuclease activity"/>
    <property type="evidence" value="ECO:0007669"/>
    <property type="project" value="UniProtKB-KW"/>
</dbReference>
<dbReference type="InterPro" id="IPR014717">
    <property type="entry name" value="Transl_elong_EF1B/ribsomal_bS6"/>
</dbReference>
<gene>
    <name evidence="6 7" type="primary">rpsF</name>
    <name evidence="7" type="ORF">LzC2_41620</name>
</gene>
<dbReference type="SUPFAM" id="SSF54995">
    <property type="entry name" value="Ribosomal protein S6"/>
    <property type="match status" value="1"/>
</dbReference>
<reference evidence="7 8" key="1">
    <citation type="journal article" date="2020" name="Syst. Appl. Microbiol.">
        <title>Alienimonas chondri sp. nov., a novel planctomycete isolated from the biofilm of the red alga Chondrus crispus.</title>
        <authorList>
            <person name="Vitorino I."/>
            <person name="Albuquerque L."/>
            <person name="Wiegand S."/>
            <person name="Kallscheuer N."/>
            <person name="da Costa M.S."/>
            <person name="Lobo-da-Cunha A."/>
            <person name="Jogler C."/>
            <person name="Lage O.M."/>
        </authorList>
    </citation>
    <scope>NUCLEOTIDE SEQUENCE [LARGE SCALE GENOMIC DNA]</scope>
    <source>
        <strain evidence="7 8">LzC2</strain>
    </source>
</reference>
<proteinExistence type="inferred from homology"/>
<evidence type="ECO:0000256" key="5">
    <source>
        <dbReference type="ARBA" id="ARBA00035294"/>
    </source>
</evidence>
<dbReference type="NCBIfam" id="TIGR00166">
    <property type="entry name" value="S6"/>
    <property type="match status" value="1"/>
</dbReference>
<evidence type="ECO:0000256" key="3">
    <source>
        <dbReference type="ARBA" id="ARBA00023274"/>
    </source>
</evidence>
<dbReference type="GO" id="GO:0005840">
    <property type="term" value="C:ribosome"/>
    <property type="evidence" value="ECO:0007669"/>
    <property type="project" value="UniProtKB-KW"/>
</dbReference>
<accession>A0ABX1VP21</accession>
<dbReference type="InterPro" id="IPR020814">
    <property type="entry name" value="Ribosomal_S6_plastid/chlpt"/>
</dbReference>
<keyword evidence="7" id="KW-0255">Endonuclease</keyword>
<sequence length="144" mass="16085">MSATAEAPAAESHEEVHDPAVEGLYEGMYVFDSADYATDGEDYIARVLELIEKAGGTVDADRMWVDGRLAYPIRNKRKGVHHIVLFRMPPANVKDLDRACKLEDRILRHMVIRPPEEIYHATVDVVNPSEDADEEGDGEVPVPE</sequence>
<keyword evidence="3 6" id="KW-0687">Ribonucleoprotein</keyword>
<organism evidence="7 8">
    <name type="scientific">Alienimonas chondri</name>
    <dbReference type="NCBI Taxonomy" id="2681879"/>
    <lineage>
        <taxon>Bacteria</taxon>
        <taxon>Pseudomonadati</taxon>
        <taxon>Planctomycetota</taxon>
        <taxon>Planctomycetia</taxon>
        <taxon>Planctomycetales</taxon>
        <taxon>Planctomycetaceae</taxon>
        <taxon>Alienimonas</taxon>
    </lineage>
</organism>
<evidence type="ECO:0000256" key="1">
    <source>
        <dbReference type="ARBA" id="ARBA00009512"/>
    </source>
</evidence>
<dbReference type="EMBL" id="WTPX01000274">
    <property type="protein sequence ID" value="NNJ28051.1"/>
    <property type="molecule type" value="Genomic_DNA"/>
</dbReference>
<dbReference type="InterPro" id="IPR035980">
    <property type="entry name" value="Ribosomal_bS6_sf"/>
</dbReference>
<evidence type="ECO:0000313" key="8">
    <source>
        <dbReference type="Proteomes" id="UP000609651"/>
    </source>
</evidence>
<dbReference type="PANTHER" id="PTHR21011:SF1">
    <property type="entry name" value="SMALL RIBOSOMAL SUBUNIT PROTEIN BS6M"/>
    <property type="match status" value="1"/>
</dbReference>
<keyword evidence="7" id="KW-0378">Hydrolase</keyword>
<dbReference type="InterPro" id="IPR000529">
    <property type="entry name" value="Ribosomal_bS6"/>
</dbReference>
<dbReference type="RefSeq" id="WP_171189951.1">
    <property type="nucleotide sequence ID" value="NZ_WTPX01000274.1"/>
</dbReference>
<name>A0ABX1VP21_9PLAN</name>
<evidence type="ECO:0000313" key="7">
    <source>
        <dbReference type="EMBL" id="NNJ28051.1"/>
    </source>
</evidence>
<comment type="similarity">
    <text evidence="1 6">Belongs to the bacterial ribosomal protein bS6 family.</text>
</comment>
<evidence type="ECO:0000256" key="2">
    <source>
        <dbReference type="ARBA" id="ARBA00022980"/>
    </source>
</evidence>
<keyword evidence="6" id="KW-0694">RNA-binding</keyword>
<comment type="function">
    <text evidence="4 6">Binds together with bS18 to 16S ribosomal RNA.</text>
</comment>
<dbReference type="Proteomes" id="UP000609651">
    <property type="component" value="Unassembled WGS sequence"/>
</dbReference>